<evidence type="ECO:0000313" key="25">
    <source>
        <dbReference type="Proteomes" id="UP000801492"/>
    </source>
</evidence>
<dbReference type="GO" id="GO:0071164">
    <property type="term" value="F:RNA cap trimethylguanosine synthase activity"/>
    <property type="evidence" value="ECO:0007669"/>
    <property type="project" value="TreeGrafter"/>
</dbReference>
<evidence type="ECO:0000256" key="17">
    <source>
        <dbReference type="ARBA" id="ARBA00049075"/>
    </source>
</evidence>
<dbReference type="Gene3D" id="3.40.50.150">
    <property type="entry name" value="Vaccinia Virus protein VP39"/>
    <property type="match status" value="1"/>
</dbReference>
<evidence type="ECO:0000256" key="2">
    <source>
        <dbReference type="ARBA" id="ARBA00004496"/>
    </source>
</evidence>
<evidence type="ECO:0000256" key="8">
    <source>
        <dbReference type="ARBA" id="ARBA00022679"/>
    </source>
</evidence>
<comment type="catalytic activity">
    <reaction evidence="14">
        <text>a 5'-end (N(2),N(7)-dimethyl 5'-triphosphoguanosine)-ribonucleoside in snoRNA + S-adenosyl-L-methionine = a 5'-end (N(2),N(2),N(7)-trimethyl 5'-triphosphoguanosine)-ribonucleoside in snoRNA + S-adenosyl-L-homocysteine + H(+)</text>
        <dbReference type="Rhea" id="RHEA:78507"/>
        <dbReference type="Rhea" id="RHEA-COMP:19088"/>
        <dbReference type="Rhea" id="RHEA-COMP:19090"/>
        <dbReference type="ChEBI" id="CHEBI:15378"/>
        <dbReference type="ChEBI" id="CHEBI:57856"/>
        <dbReference type="ChEBI" id="CHEBI:59789"/>
        <dbReference type="ChEBI" id="CHEBI:167623"/>
        <dbReference type="ChEBI" id="CHEBI:172880"/>
    </reaction>
    <physiologicalReaction direction="left-to-right" evidence="14">
        <dbReference type="Rhea" id="RHEA:78508"/>
    </physiologicalReaction>
</comment>
<feature type="compositionally biased region" description="Basic and acidic residues" evidence="23">
    <location>
        <begin position="1"/>
        <end position="11"/>
    </location>
</feature>
<comment type="subcellular location">
    <subcellularLocation>
        <location evidence="2">Cytoplasm</location>
    </subcellularLocation>
    <subcellularLocation>
        <location evidence="1">Nucleus</location>
        <location evidence="1">Cajal body</location>
    </subcellularLocation>
    <subcellularLocation>
        <location evidence="3">Nucleus</location>
        <location evidence="3">Nucleolus</location>
    </subcellularLocation>
</comment>
<dbReference type="OrthoDB" id="194443at2759"/>
<keyword evidence="10" id="KW-0805">Transcription regulation</keyword>
<sequence length="243" mass="27573">MVEGDCDRNELSDSSNSIEENEDSSVNWENNKDIVKFYTRRYSLFSKFDQGIKLDRESWFSVTPEKIAQNTAKRCQCDTIVDAFCGAGGNTIQFAKTCKKVIAIDIDPQKVELARHNAEIYGVTDRIQFIVGDFFKLADTLEADVVFLSPPWGGLQYKKYRRYNLQRLQPKPFDDLWETARKITPNLAFYLPKNSNTYPLVVAPGSNAVEVEQNILGGFVIAITAYFGNLIKKPITLEESEGE</sequence>
<dbReference type="Pfam" id="PF09445">
    <property type="entry name" value="Methyltransf_15"/>
    <property type="match status" value="1"/>
</dbReference>
<dbReference type="GO" id="GO:0015030">
    <property type="term" value="C:Cajal body"/>
    <property type="evidence" value="ECO:0007669"/>
    <property type="project" value="UniProtKB-SubCell"/>
</dbReference>
<keyword evidence="7" id="KW-0489">Methyltransferase</keyword>
<evidence type="ECO:0000256" key="6">
    <source>
        <dbReference type="ARBA" id="ARBA00022553"/>
    </source>
</evidence>
<comment type="catalytic activity">
    <reaction evidence="17">
        <text>a 5'-end (N(7)-methyl 5'-triphosphoguanosine)-ribonucleoside in snRNA + S-adenosyl-L-methionine = a 5'-end (N(2),N(7)-dimethyl 5'-triphosphoguanosine)-ribonucleoside in snRNA + S-adenosyl-L-homocysteine + H(+)</text>
        <dbReference type="Rhea" id="RHEA:78471"/>
        <dbReference type="Rhea" id="RHEA-COMP:19085"/>
        <dbReference type="Rhea" id="RHEA-COMP:19087"/>
        <dbReference type="ChEBI" id="CHEBI:15378"/>
        <dbReference type="ChEBI" id="CHEBI:57856"/>
        <dbReference type="ChEBI" id="CHEBI:59789"/>
        <dbReference type="ChEBI" id="CHEBI:156461"/>
        <dbReference type="ChEBI" id="CHEBI:172880"/>
    </reaction>
    <physiologicalReaction direction="left-to-right" evidence="17">
        <dbReference type="Rhea" id="RHEA:78472"/>
    </physiologicalReaction>
</comment>
<evidence type="ECO:0000256" key="18">
    <source>
        <dbReference type="ARBA" id="ARBA00049790"/>
    </source>
</evidence>
<evidence type="ECO:0000256" key="4">
    <source>
        <dbReference type="ARBA" id="ARBA00018517"/>
    </source>
</evidence>
<evidence type="ECO:0000256" key="23">
    <source>
        <dbReference type="SAM" id="MobiDB-lite"/>
    </source>
</evidence>
<dbReference type="FunFam" id="3.40.50.150:FF:000066">
    <property type="entry name" value="Trimethylguanosine synthase 1"/>
    <property type="match status" value="1"/>
</dbReference>
<evidence type="ECO:0000256" key="10">
    <source>
        <dbReference type="ARBA" id="ARBA00023015"/>
    </source>
</evidence>
<evidence type="ECO:0000256" key="5">
    <source>
        <dbReference type="ARBA" id="ARBA00022490"/>
    </source>
</evidence>
<reference evidence="24" key="1">
    <citation type="submission" date="2019-08" db="EMBL/GenBank/DDBJ databases">
        <title>The genome of the North American firefly Photinus pyralis.</title>
        <authorList>
            <consortium name="Photinus pyralis genome working group"/>
            <person name="Fallon T.R."/>
            <person name="Sander Lower S.E."/>
            <person name="Weng J.-K."/>
        </authorList>
    </citation>
    <scope>NUCLEOTIDE SEQUENCE</scope>
    <source>
        <strain evidence="24">TRF0915ILg1</strain>
        <tissue evidence="24">Whole body</tissue>
    </source>
</reference>
<dbReference type="AlphaFoldDB" id="A0A8K0G5T7"/>
<comment type="catalytic activity">
    <reaction evidence="16">
        <text>a 5'-end (N(2),N(7)-dimethyl 5'-triphosphoguanosine)-ribonucleoside in snRNA + S-adenosyl-L-methionine = a 5'-end (N(2),N(2),N(7)-trimethyl 5'-triphosphoguanosine)-ribonucleoside in snRNA + S-adenosyl-L-homocysteine + H(+)</text>
        <dbReference type="Rhea" id="RHEA:78479"/>
        <dbReference type="Rhea" id="RHEA-COMP:19087"/>
        <dbReference type="Rhea" id="RHEA-COMP:19089"/>
        <dbReference type="ChEBI" id="CHEBI:15378"/>
        <dbReference type="ChEBI" id="CHEBI:57856"/>
        <dbReference type="ChEBI" id="CHEBI:59789"/>
        <dbReference type="ChEBI" id="CHEBI:167623"/>
        <dbReference type="ChEBI" id="CHEBI:172880"/>
    </reaction>
    <physiologicalReaction direction="left-to-right" evidence="16">
        <dbReference type="Rhea" id="RHEA:78480"/>
    </physiologicalReaction>
</comment>
<keyword evidence="5" id="KW-0963">Cytoplasm</keyword>
<dbReference type="GO" id="GO:0005730">
    <property type="term" value="C:nucleolus"/>
    <property type="evidence" value="ECO:0007669"/>
    <property type="project" value="UniProtKB-SubCell"/>
</dbReference>
<dbReference type="PANTHER" id="PTHR14741:SF32">
    <property type="entry name" value="TRIMETHYLGUANOSINE SYNTHASE"/>
    <property type="match status" value="1"/>
</dbReference>
<dbReference type="InterPro" id="IPR029063">
    <property type="entry name" value="SAM-dependent_MTases_sf"/>
</dbReference>
<keyword evidence="25" id="KW-1185">Reference proteome</keyword>
<evidence type="ECO:0000256" key="3">
    <source>
        <dbReference type="ARBA" id="ARBA00004604"/>
    </source>
</evidence>
<evidence type="ECO:0000256" key="15">
    <source>
        <dbReference type="ARBA" id="ARBA00048740"/>
    </source>
</evidence>
<evidence type="ECO:0000313" key="24">
    <source>
        <dbReference type="EMBL" id="KAF2887114.1"/>
    </source>
</evidence>
<protein>
    <recommendedName>
        <fullName evidence="4">Trimethylguanosine synthase</fullName>
    </recommendedName>
    <alternativeName>
        <fullName evidence="18">Cap-specific guanine-N(2) methyltransferase</fullName>
    </alternativeName>
    <alternativeName>
        <fullName evidence="21">Nuclear receptor coactivator 6-interacting protein</fullName>
    </alternativeName>
    <alternativeName>
        <fullName evidence="22">PRIP-interacting protein with methyltransferase motif</fullName>
    </alternativeName>
</protein>
<evidence type="ECO:0000256" key="16">
    <source>
        <dbReference type="ARBA" id="ARBA00048763"/>
    </source>
</evidence>
<evidence type="ECO:0000256" key="19">
    <source>
        <dbReference type="ARBA" id="ARBA00057179"/>
    </source>
</evidence>
<organism evidence="24 25">
    <name type="scientific">Ignelater luminosus</name>
    <name type="common">Cucubano</name>
    <name type="synonym">Pyrophorus luminosus</name>
    <dbReference type="NCBI Taxonomy" id="2038154"/>
    <lineage>
        <taxon>Eukaryota</taxon>
        <taxon>Metazoa</taxon>
        <taxon>Ecdysozoa</taxon>
        <taxon>Arthropoda</taxon>
        <taxon>Hexapoda</taxon>
        <taxon>Insecta</taxon>
        <taxon>Pterygota</taxon>
        <taxon>Neoptera</taxon>
        <taxon>Endopterygota</taxon>
        <taxon>Coleoptera</taxon>
        <taxon>Polyphaga</taxon>
        <taxon>Elateriformia</taxon>
        <taxon>Elateroidea</taxon>
        <taxon>Elateridae</taxon>
        <taxon>Agrypninae</taxon>
        <taxon>Pyrophorini</taxon>
        <taxon>Ignelater</taxon>
    </lineage>
</organism>
<dbReference type="EMBL" id="VTPC01085070">
    <property type="protein sequence ID" value="KAF2887114.1"/>
    <property type="molecule type" value="Genomic_DNA"/>
</dbReference>
<evidence type="ECO:0000256" key="11">
    <source>
        <dbReference type="ARBA" id="ARBA00023163"/>
    </source>
</evidence>
<evidence type="ECO:0000256" key="1">
    <source>
        <dbReference type="ARBA" id="ARBA00004408"/>
    </source>
</evidence>
<dbReference type="SUPFAM" id="SSF53335">
    <property type="entry name" value="S-adenosyl-L-methionine-dependent methyltransferases"/>
    <property type="match status" value="1"/>
</dbReference>
<accession>A0A8K0G5T7</accession>
<comment type="similarity">
    <text evidence="13">Belongs to the methyltransferase superfamily. Trimethylguanosine synthase family.</text>
</comment>
<keyword evidence="11" id="KW-0804">Transcription</keyword>
<dbReference type="Proteomes" id="UP000801492">
    <property type="component" value="Unassembled WGS sequence"/>
</dbReference>
<evidence type="ECO:0000256" key="9">
    <source>
        <dbReference type="ARBA" id="ARBA00022691"/>
    </source>
</evidence>
<comment type="function">
    <text evidence="19">Catalyzes the 2 serial methylation steps for the conversion of the 7-monomethylguanosine (m(7)G) caps of snRNAs and snoRNAs to a 2,2,7-trimethylguanosine (m(2,2,7)G) cap structure. The enzyme is specific for guanine, and N7 methylation must precede N2 methylation. Hypermethylation of the m7G cap of U snRNAs leads to their concentration in nuclear foci, their colocalization with coilin and the formation of canonical Cajal bodies (CBs). Plays a role in transcriptional regulation.</text>
</comment>
<evidence type="ECO:0000256" key="21">
    <source>
        <dbReference type="ARBA" id="ARBA00079339"/>
    </source>
</evidence>
<feature type="region of interest" description="Disordered" evidence="23">
    <location>
        <begin position="1"/>
        <end position="24"/>
    </location>
</feature>
<keyword evidence="9" id="KW-0949">S-adenosyl-L-methionine</keyword>
<evidence type="ECO:0000256" key="7">
    <source>
        <dbReference type="ARBA" id="ARBA00022603"/>
    </source>
</evidence>
<evidence type="ECO:0000256" key="12">
    <source>
        <dbReference type="ARBA" id="ARBA00023242"/>
    </source>
</evidence>
<comment type="catalytic activity">
    <reaction evidence="15">
        <text>a 5'-end (N(7)-methyl 5'-triphosphoguanosine)-ribonucleoside in snoRNA + S-adenosyl-L-methionine = a 5'-end (N(2),N(7)-dimethyl 5'-triphosphoguanosine)-ribonucleoside in snoRNA + S-adenosyl-L-homocysteine + H(+)</text>
        <dbReference type="Rhea" id="RHEA:78475"/>
        <dbReference type="Rhea" id="RHEA-COMP:19086"/>
        <dbReference type="Rhea" id="RHEA-COMP:19088"/>
        <dbReference type="ChEBI" id="CHEBI:15378"/>
        <dbReference type="ChEBI" id="CHEBI:57856"/>
        <dbReference type="ChEBI" id="CHEBI:59789"/>
        <dbReference type="ChEBI" id="CHEBI:156461"/>
        <dbReference type="ChEBI" id="CHEBI:172880"/>
    </reaction>
    <physiologicalReaction direction="left-to-right" evidence="15">
        <dbReference type="Rhea" id="RHEA:78476"/>
    </physiologicalReaction>
</comment>
<gene>
    <name evidence="24" type="ORF">ILUMI_19059</name>
</gene>
<name>A0A8K0G5T7_IGNLU</name>
<evidence type="ECO:0000256" key="20">
    <source>
        <dbReference type="ARBA" id="ARBA00064494"/>
    </source>
</evidence>
<dbReference type="CDD" id="cd02440">
    <property type="entry name" value="AdoMet_MTases"/>
    <property type="match status" value="1"/>
</dbReference>
<dbReference type="InterPro" id="IPR019012">
    <property type="entry name" value="RNA_cap_Gua-N2-MeTrfase"/>
</dbReference>
<evidence type="ECO:0000256" key="14">
    <source>
        <dbReference type="ARBA" id="ARBA00047418"/>
    </source>
</evidence>
<comment type="subunit">
    <text evidence="20">May form homooligomers. Interacts with CREBBP/CBP, EED/WAIT1, EP300/P300, NCOA6/PRIP, PPARBP/PBP and SMN.</text>
</comment>
<keyword evidence="6" id="KW-0597">Phosphoprotein</keyword>
<evidence type="ECO:0000256" key="13">
    <source>
        <dbReference type="ARBA" id="ARBA00025783"/>
    </source>
</evidence>
<evidence type="ECO:0000256" key="22">
    <source>
        <dbReference type="ARBA" id="ARBA00081504"/>
    </source>
</evidence>
<keyword evidence="12" id="KW-0539">Nucleus</keyword>
<keyword evidence="8" id="KW-0808">Transferase</keyword>
<proteinExistence type="inferred from homology"/>
<comment type="caution">
    <text evidence="24">The sequence shown here is derived from an EMBL/GenBank/DDBJ whole genome shotgun (WGS) entry which is preliminary data.</text>
</comment>
<dbReference type="PANTHER" id="PTHR14741">
    <property type="entry name" value="S-ADENOSYLMETHIONINE-DEPENDENT METHYLTRANSFERASE RELATED"/>
    <property type="match status" value="1"/>
</dbReference>
<dbReference type="GO" id="GO:0005737">
    <property type="term" value="C:cytoplasm"/>
    <property type="evidence" value="ECO:0007669"/>
    <property type="project" value="UniProtKB-SubCell"/>
</dbReference>